<dbReference type="Proteomes" id="UP000886653">
    <property type="component" value="Unassembled WGS sequence"/>
</dbReference>
<feature type="region of interest" description="Disordered" evidence="1">
    <location>
        <begin position="351"/>
        <end position="378"/>
    </location>
</feature>
<accession>A0A9P6NG98</accession>
<evidence type="ECO:0000313" key="2">
    <source>
        <dbReference type="EMBL" id="KAG0146355.1"/>
    </source>
</evidence>
<dbReference type="AlphaFoldDB" id="A0A9P6NG98"/>
<proteinExistence type="predicted"/>
<dbReference type="EMBL" id="MU167262">
    <property type="protein sequence ID" value="KAG0146355.1"/>
    <property type="molecule type" value="Genomic_DNA"/>
</dbReference>
<evidence type="ECO:0000256" key="1">
    <source>
        <dbReference type="SAM" id="MobiDB-lite"/>
    </source>
</evidence>
<reference evidence="2" key="1">
    <citation type="submission" date="2013-11" db="EMBL/GenBank/DDBJ databases">
        <title>Genome sequence of the fusiform rust pathogen reveals effectors for host alternation and coevolution with pine.</title>
        <authorList>
            <consortium name="DOE Joint Genome Institute"/>
            <person name="Smith K."/>
            <person name="Pendleton A."/>
            <person name="Kubisiak T."/>
            <person name="Anderson C."/>
            <person name="Salamov A."/>
            <person name="Aerts A."/>
            <person name="Riley R."/>
            <person name="Clum A."/>
            <person name="Lindquist E."/>
            <person name="Ence D."/>
            <person name="Campbell M."/>
            <person name="Kronenberg Z."/>
            <person name="Feau N."/>
            <person name="Dhillon B."/>
            <person name="Hamelin R."/>
            <person name="Burleigh J."/>
            <person name="Smith J."/>
            <person name="Yandell M."/>
            <person name="Nelson C."/>
            <person name="Grigoriev I."/>
            <person name="Davis J."/>
        </authorList>
    </citation>
    <scope>NUCLEOTIDE SEQUENCE</scope>
    <source>
        <strain evidence="2">G11</strain>
    </source>
</reference>
<keyword evidence="3" id="KW-1185">Reference proteome</keyword>
<dbReference type="OrthoDB" id="2506261at2759"/>
<comment type="caution">
    <text evidence="2">The sequence shown here is derived from an EMBL/GenBank/DDBJ whole genome shotgun (WGS) entry which is preliminary data.</text>
</comment>
<sequence>MVFLESKNKLRIRLRSAFDKLMPFKSSTGLSTFLKADMSGSRVGPPIPLPVLTLPSSISHRLALSVLWEGLALDSGIHRQPQILSKMSDGTHPEPPQTLEYESLPTLNMMLERQGLLGSPIDLRLTSLLENSYDVDVTMPLGSTTITSTEGTLYPANLIWTKTAGPFTPELVDNPAGQTTPESTSYLVTPGTNAEGYFSQAMLASEQPSSSSCISSPPSSHSSPSSANIAKEQGHTIFLTPHNPRSPPMKVTVSPARRFLCRKGPIPLRQPVSSKMLQSVLSSPLLQTSPKQCSTSASSKSASVLEFHEQICTGGTPMDYYTLPDAESDPVLVAPARHQNTTEPLRIRRSALSRGQTQSSVSTFRTDVTGHCSANPME</sequence>
<evidence type="ECO:0000313" key="3">
    <source>
        <dbReference type="Proteomes" id="UP000886653"/>
    </source>
</evidence>
<name>A0A9P6NG98_9BASI</name>
<gene>
    <name evidence="2" type="ORF">CROQUDRAFT_44533</name>
</gene>
<feature type="compositionally biased region" description="Polar residues" evidence="1">
    <location>
        <begin position="353"/>
        <end position="366"/>
    </location>
</feature>
<feature type="region of interest" description="Disordered" evidence="1">
    <location>
        <begin position="208"/>
        <end position="228"/>
    </location>
</feature>
<protein>
    <submittedName>
        <fullName evidence="2">Uncharacterized protein</fullName>
    </submittedName>
</protein>
<feature type="compositionally biased region" description="Low complexity" evidence="1">
    <location>
        <begin position="208"/>
        <end position="226"/>
    </location>
</feature>
<organism evidence="2 3">
    <name type="scientific">Cronartium quercuum f. sp. fusiforme G11</name>
    <dbReference type="NCBI Taxonomy" id="708437"/>
    <lineage>
        <taxon>Eukaryota</taxon>
        <taxon>Fungi</taxon>
        <taxon>Dikarya</taxon>
        <taxon>Basidiomycota</taxon>
        <taxon>Pucciniomycotina</taxon>
        <taxon>Pucciniomycetes</taxon>
        <taxon>Pucciniales</taxon>
        <taxon>Coleosporiaceae</taxon>
        <taxon>Cronartium</taxon>
    </lineage>
</organism>